<dbReference type="Proteomes" id="UP000617628">
    <property type="component" value="Unassembled WGS sequence"/>
</dbReference>
<organism evidence="5 6">
    <name type="scientific">Pelagicoccus mobilis</name>
    <dbReference type="NCBI Taxonomy" id="415221"/>
    <lineage>
        <taxon>Bacteria</taxon>
        <taxon>Pseudomonadati</taxon>
        <taxon>Verrucomicrobiota</taxon>
        <taxon>Opitutia</taxon>
        <taxon>Puniceicoccales</taxon>
        <taxon>Pelagicoccaceae</taxon>
        <taxon>Pelagicoccus</taxon>
    </lineage>
</organism>
<dbReference type="Gene3D" id="1.10.10.60">
    <property type="entry name" value="Homeodomain-like"/>
    <property type="match status" value="2"/>
</dbReference>
<sequence length="287" mass="32593">MTSAQERTLSPTTYFLQRSLGAGTSWGMFVLASNEIPSSQANREWNRQSNYALNLVHRGQGSVRYGSTDAHKLSSGSLYQHFPDTDSQIINWENQPPPHESFLVLDRRLYGRLADLGLIPSFQVITPAKVDELTAKFHRLFTTLSDIPEHPNFRPLLLSKIIDFLTQVSQIQSENRNDPWDQALESIRARVDSDPSSRTSLPDIAQSLGVSYSSIRYHFKRRFGLSLSEYRIRARIDAAQSILPFSSVSETAEKLGYTDAFTFSTQFRKQTGMSPREFKSQFFNSPT</sequence>
<accession>A0A934VNZ7</accession>
<dbReference type="InterPro" id="IPR020449">
    <property type="entry name" value="Tscrpt_reg_AraC-type_HTH"/>
</dbReference>
<dbReference type="EMBL" id="JAENIL010000091">
    <property type="protein sequence ID" value="MBK1880476.1"/>
    <property type="molecule type" value="Genomic_DNA"/>
</dbReference>
<keyword evidence="2" id="KW-0238">DNA-binding</keyword>
<evidence type="ECO:0000313" key="5">
    <source>
        <dbReference type="EMBL" id="MBK1880476.1"/>
    </source>
</evidence>
<keyword evidence="3" id="KW-0804">Transcription</keyword>
<feature type="domain" description="HTH araC/xylS-type" evidence="4">
    <location>
        <begin position="185"/>
        <end position="281"/>
    </location>
</feature>
<dbReference type="PRINTS" id="PR00032">
    <property type="entry name" value="HTHARAC"/>
</dbReference>
<dbReference type="InterPro" id="IPR018060">
    <property type="entry name" value="HTH_AraC"/>
</dbReference>
<evidence type="ECO:0000313" key="6">
    <source>
        <dbReference type="Proteomes" id="UP000617628"/>
    </source>
</evidence>
<dbReference type="PANTHER" id="PTHR43280">
    <property type="entry name" value="ARAC-FAMILY TRANSCRIPTIONAL REGULATOR"/>
    <property type="match status" value="1"/>
</dbReference>
<evidence type="ECO:0000259" key="4">
    <source>
        <dbReference type="PROSITE" id="PS01124"/>
    </source>
</evidence>
<dbReference type="RefSeq" id="WP_200359486.1">
    <property type="nucleotide sequence ID" value="NZ_JAENIL010000091.1"/>
</dbReference>
<name>A0A934VNZ7_9BACT</name>
<keyword evidence="1" id="KW-0805">Transcription regulation</keyword>
<dbReference type="InterPro" id="IPR018062">
    <property type="entry name" value="HTH_AraC-typ_CS"/>
</dbReference>
<dbReference type="Pfam" id="PF12833">
    <property type="entry name" value="HTH_18"/>
    <property type="match status" value="1"/>
</dbReference>
<reference evidence="5" key="1">
    <citation type="submission" date="2021-01" db="EMBL/GenBank/DDBJ databases">
        <title>Modified the classification status of verrucomicrobia.</title>
        <authorList>
            <person name="Feng X."/>
        </authorList>
    </citation>
    <scope>NUCLEOTIDE SEQUENCE</scope>
    <source>
        <strain evidence="5">KCTC 13126</strain>
    </source>
</reference>
<dbReference type="SUPFAM" id="SSF46689">
    <property type="entry name" value="Homeodomain-like"/>
    <property type="match status" value="2"/>
</dbReference>
<keyword evidence="6" id="KW-1185">Reference proteome</keyword>
<dbReference type="GO" id="GO:0043565">
    <property type="term" value="F:sequence-specific DNA binding"/>
    <property type="evidence" value="ECO:0007669"/>
    <property type="project" value="InterPro"/>
</dbReference>
<dbReference type="PROSITE" id="PS00041">
    <property type="entry name" value="HTH_ARAC_FAMILY_1"/>
    <property type="match status" value="1"/>
</dbReference>
<dbReference type="PROSITE" id="PS01124">
    <property type="entry name" value="HTH_ARAC_FAMILY_2"/>
    <property type="match status" value="1"/>
</dbReference>
<dbReference type="AlphaFoldDB" id="A0A934VNZ7"/>
<proteinExistence type="predicted"/>
<comment type="caution">
    <text evidence="5">The sequence shown here is derived from an EMBL/GenBank/DDBJ whole genome shotgun (WGS) entry which is preliminary data.</text>
</comment>
<dbReference type="SMART" id="SM00342">
    <property type="entry name" value="HTH_ARAC"/>
    <property type="match status" value="1"/>
</dbReference>
<evidence type="ECO:0000256" key="1">
    <source>
        <dbReference type="ARBA" id="ARBA00023015"/>
    </source>
</evidence>
<evidence type="ECO:0000256" key="3">
    <source>
        <dbReference type="ARBA" id="ARBA00023163"/>
    </source>
</evidence>
<evidence type="ECO:0000256" key="2">
    <source>
        <dbReference type="ARBA" id="ARBA00023125"/>
    </source>
</evidence>
<dbReference type="GO" id="GO:0003700">
    <property type="term" value="F:DNA-binding transcription factor activity"/>
    <property type="evidence" value="ECO:0007669"/>
    <property type="project" value="InterPro"/>
</dbReference>
<gene>
    <name evidence="5" type="ORF">JIN87_26555</name>
</gene>
<protein>
    <submittedName>
        <fullName evidence="5">Helix-turn-helix transcriptional regulator</fullName>
    </submittedName>
</protein>
<dbReference type="InterPro" id="IPR009057">
    <property type="entry name" value="Homeodomain-like_sf"/>
</dbReference>
<dbReference type="PANTHER" id="PTHR43280:SF2">
    <property type="entry name" value="HTH-TYPE TRANSCRIPTIONAL REGULATOR EXSA"/>
    <property type="match status" value="1"/>
</dbReference>